<dbReference type="Pfam" id="PF03227">
    <property type="entry name" value="GILT"/>
    <property type="match status" value="1"/>
</dbReference>
<evidence type="ECO:0000256" key="1">
    <source>
        <dbReference type="ARBA" id="ARBA00005679"/>
    </source>
</evidence>
<dbReference type="PANTHER" id="PTHR13234:SF73">
    <property type="entry name" value="GILT-LIKE PROTEIN 2-RELATED"/>
    <property type="match status" value="1"/>
</dbReference>
<dbReference type="AlphaFoldDB" id="A0A6P8XKW0"/>
<evidence type="ECO:0000313" key="4">
    <source>
        <dbReference type="Proteomes" id="UP000515160"/>
    </source>
</evidence>
<keyword evidence="2" id="KW-0325">Glycoprotein</keyword>
<dbReference type="Proteomes" id="UP000515160">
    <property type="component" value="Chromosome 2R"/>
</dbReference>
<dbReference type="GeneID" id="117574065"/>
<dbReference type="InterPro" id="IPR004911">
    <property type="entry name" value="Interferon-induced_GILT"/>
</dbReference>
<evidence type="ECO:0000313" key="5">
    <source>
        <dbReference type="RefSeq" id="XP_034113579.2"/>
    </source>
</evidence>
<feature type="chain" id="PRO_5039049649" evidence="3">
    <location>
        <begin position="22"/>
        <end position="214"/>
    </location>
</feature>
<dbReference type="InterPro" id="IPR036249">
    <property type="entry name" value="Thioredoxin-like_sf"/>
</dbReference>
<dbReference type="RefSeq" id="XP_034113579.2">
    <property type="nucleotide sequence ID" value="XM_034257688.2"/>
</dbReference>
<feature type="signal peptide" evidence="3">
    <location>
        <begin position="1"/>
        <end position="21"/>
    </location>
</feature>
<dbReference type="PANTHER" id="PTHR13234">
    <property type="entry name" value="GAMMA-INTERFERON INDUCIBLE LYSOSOMAL THIOL REDUCTASE GILT"/>
    <property type="match status" value="1"/>
</dbReference>
<evidence type="ECO:0000256" key="3">
    <source>
        <dbReference type="SAM" id="SignalP"/>
    </source>
</evidence>
<evidence type="ECO:0000256" key="2">
    <source>
        <dbReference type="ARBA" id="ARBA00023180"/>
    </source>
</evidence>
<dbReference type="OrthoDB" id="958254at2759"/>
<sequence>MKSVVCCVMLLFIGGIVECAAKRRNHNDPPTDKLPITLYYESLCPYCRAFVTEQLNPSMVRQDRLAFTELTLVPYGNARKDNTTGKVTCQHGVLECELNAWHGCILEHHNITDALKLIACMMRSGKNQIDKCATRYSIDVTAVKACIKSRSVDDILEKYRKETQKIVHLYSGVPAIAVDNVYNQADQNDLTDNFDDFFCAKYEAKFNKKLKNCL</sequence>
<reference evidence="5" key="1">
    <citation type="submission" date="2025-08" db="UniProtKB">
        <authorList>
            <consortium name="RefSeq"/>
        </authorList>
    </citation>
    <scope>IDENTIFICATION</scope>
    <source>
        <strain evidence="5">15112-1751.03</strain>
        <tissue evidence="5">Whole Adult</tissue>
    </source>
</reference>
<comment type="similarity">
    <text evidence="1">Belongs to the GILT family.</text>
</comment>
<accession>A0A6P8XKW0</accession>
<dbReference type="CTD" id="42788"/>
<dbReference type="SUPFAM" id="SSF52833">
    <property type="entry name" value="Thioredoxin-like"/>
    <property type="match status" value="1"/>
</dbReference>
<keyword evidence="3" id="KW-0732">Signal</keyword>
<dbReference type="GO" id="GO:0016671">
    <property type="term" value="F:oxidoreductase activity, acting on a sulfur group of donors, disulfide as acceptor"/>
    <property type="evidence" value="ECO:0007669"/>
    <property type="project" value="InterPro"/>
</dbReference>
<protein>
    <submittedName>
        <fullName evidence="5">GILT-like protein 2</fullName>
    </submittedName>
</protein>
<organism evidence="4 5">
    <name type="scientific">Drosophila albomicans</name>
    <name type="common">Fruit fly</name>
    <dbReference type="NCBI Taxonomy" id="7291"/>
    <lineage>
        <taxon>Eukaryota</taxon>
        <taxon>Metazoa</taxon>
        <taxon>Ecdysozoa</taxon>
        <taxon>Arthropoda</taxon>
        <taxon>Hexapoda</taxon>
        <taxon>Insecta</taxon>
        <taxon>Pterygota</taxon>
        <taxon>Neoptera</taxon>
        <taxon>Endopterygota</taxon>
        <taxon>Diptera</taxon>
        <taxon>Brachycera</taxon>
        <taxon>Muscomorpha</taxon>
        <taxon>Ephydroidea</taxon>
        <taxon>Drosophilidae</taxon>
        <taxon>Drosophila</taxon>
    </lineage>
</organism>
<gene>
    <name evidence="5" type="primary">LOC117574065</name>
</gene>
<dbReference type="Gene3D" id="3.40.30.10">
    <property type="entry name" value="Glutaredoxin"/>
    <property type="match status" value="1"/>
</dbReference>
<name>A0A6P8XKW0_DROAB</name>
<keyword evidence="4" id="KW-1185">Reference proteome</keyword>
<proteinExistence type="inferred from homology"/>